<keyword evidence="4" id="KW-1185">Reference proteome</keyword>
<dbReference type="PANTHER" id="PTHR37329">
    <property type="entry name" value="KINETOCHORE PROTEIN SOS7"/>
    <property type="match status" value="1"/>
</dbReference>
<accession>A0AA39U8D2</accession>
<dbReference type="Pfam" id="PF20882">
    <property type="entry name" value="Sos7"/>
    <property type="match status" value="1"/>
</dbReference>
<keyword evidence="1" id="KW-0175">Coiled coil</keyword>
<evidence type="ECO:0000313" key="4">
    <source>
        <dbReference type="Proteomes" id="UP001166286"/>
    </source>
</evidence>
<comment type="caution">
    <text evidence="3">The sequence shown here is derived from an EMBL/GenBank/DDBJ whole genome shotgun (WGS) entry which is preliminary data.</text>
</comment>
<dbReference type="GO" id="GO:0034501">
    <property type="term" value="P:protein localization to kinetochore"/>
    <property type="evidence" value="ECO:0007669"/>
    <property type="project" value="InterPro"/>
</dbReference>
<dbReference type="InterPro" id="IPR048781">
    <property type="entry name" value="Sos7_CC"/>
</dbReference>
<evidence type="ECO:0000259" key="2">
    <source>
        <dbReference type="Pfam" id="PF20882"/>
    </source>
</evidence>
<dbReference type="GO" id="GO:0000776">
    <property type="term" value="C:kinetochore"/>
    <property type="evidence" value="ECO:0007669"/>
    <property type="project" value="InterPro"/>
</dbReference>
<organism evidence="3 4">
    <name type="scientific">Cladonia borealis</name>
    <dbReference type="NCBI Taxonomy" id="184061"/>
    <lineage>
        <taxon>Eukaryota</taxon>
        <taxon>Fungi</taxon>
        <taxon>Dikarya</taxon>
        <taxon>Ascomycota</taxon>
        <taxon>Pezizomycotina</taxon>
        <taxon>Lecanoromycetes</taxon>
        <taxon>OSLEUM clade</taxon>
        <taxon>Lecanoromycetidae</taxon>
        <taxon>Lecanorales</taxon>
        <taxon>Lecanorineae</taxon>
        <taxon>Cladoniaceae</taxon>
        <taxon>Cladonia</taxon>
    </lineage>
</organism>
<protein>
    <recommendedName>
        <fullName evidence="2">Kinetochore protein Sos7 coiled-coil domain-containing protein</fullName>
    </recommendedName>
</protein>
<dbReference type="GO" id="GO:0051315">
    <property type="term" value="P:attachment of mitotic spindle microtubules to kinetochore"/>
    <property type="evidence" value="ECO:0007669"/>
    <property type="project" value="TreeGrafter"/>
</dbReference>
<feature type="coiled-coil region" evidence="1">
    <location>
        <begin position="156"/>
        <end position="250"/>
    </location>
</feature>
<dbReference type="EMBL" id="JAFEKC020000017">
    <property type="protein sequence ID" value="KAK0510251.1"/>
    <property type="molecule type" value="Genomic_DNA"/>
</dbReference>
<dbReference type="PANTHER" id="PTHR37329:SF1">
    <property type="entry name" value="KINETOCHORE PROTEIN SOS7"/>
    <property type="match status" value="1"/>
</dbReference>
<evidence type="ECO:0000256" key="1">
    <source>
        <dbReference type="SAM" id="Coils"/>
    </source>
</evidence>
<dbReference type="InterPro" id="IPR037475">
    <property type="entry name" value="Sos7"/>
</dbReference>
<feature type="domain" description="Kinetochore protein Sos7 coiled-coil" evidence="2">
    <location>
        <begin position="65"/>
        <end position="139"/>
    </location>
</feature>
<dbReference type="AlphaFoldDB" id="A0AA39U8D2"/>
<reference evidence="3" key="1">
    <citation type="submission" date="2023-03" db="EMBL/GenBank/DDBJ databases">
        <title>Complete genome of Cladonia borealis.</title>
        <authorList>
            <person name="Park H."/>
        </authorList>
    </citation>
    <scope>NUCLEOTIDE SEQUENCE</scope>
    <source>
        <strain evidence="3">ANT050790</strain>
    </source>
</reference>
<sequence length="282" mass="31890">MADSLQVQNIIQGLRALQEEPLSIIRLSEPISASATSHRTSDASEAAFDNPSPASLEADLTHYKELFSKLRFSYLEQVTKEKFLRAIVGDPPLIVEHAENIELESQLAEIKAVLKAQKEHVGELVKELDARGRDLSRRYETITLQTTLLSSLPPQIKELNETLAALKKQNQSVGNDTNEMNPEMVLPLPATLQLIEEKKARLEEVNKQLKSLQQAVPRQSRMLENEERELRRLEEERERVVGAAREAVERKREGGGADELEMKGRWLRSVEGGLRRMLEVEG</sequence>
<proteinExistence type="predicted"/>
<name>A0AA39U8D2_9LECA</name>
<evidence type="ECO:0000313" key="3">
    <source>
        <dbReference type="EMBL" id="KAK0510251.1"/>
    </source>
</evidence>
<gene>
    <name evidence="3" type="ORF">JMJ35_007645</name>
</gene>
<dbReference type="Proteomes" id="UP001166286">
    <property type="component" value="Unassembled WGS sequence"/>
</dbReference>